<protein>
    <submittedName>
        <fullName evidence="1">Uncharacterized protein</fullName>
    </submittedName>
</protein>
<dbReference type="EMBL" id="WTXG01000065">
    <property type="protein sequence ID" value="KAI0294904.1"/>
    <property type="molecule type" value="Genomic_DNA"/>
</dbReference>
<dbReference type="AlphaFoldDB" id="A0AAD4QKU7"/>
<proteinExistence type="predicted"/>
<name>A0AAD4QKU7_9AGAM</name>
<sequence>MLDLKGMGKVVNAVLVLRAGANATTPQAFFSALTRRVSSFEAALDFTMKVRPGDEPASELLYSLGAGAAVYGDPDGRYAAFLARSEQDYPAQLWFFWNRTPGDYARTRVVPVPRRHRDPVRPRVPRQVREAAKMVYGS</sequence>
<reference evidence="1" key="1">
    <citation type="journal article" date="2022" name="New Phytol.">
        <title>Evolutionary transition to the ectomycorrhizal habit in the genomes of a hyperdiverse lineage of mushroom-forming fungi.</title>
        <authorList>
            <person name="Looney B."/>
            <person name="Miyauchi S."/>
            <person name="Morin E."/>
            <person name="Drula E."/>
            <person name="Courty P.E."/>
            <person name="Kohler A."/>
            <person name="Kuo A."/>
            <person name="LaButti K."/>
            <person name="Pangilinan J."/>
            <person name="Lipzen A."/>
            <person name="Riley R."/>
            <person name="Andreopoulos W."/>
            <person name="He G."/>
            <person name="Johnson J."/>
            <person name="Nolan M."/>
            <person name="Tritt A."/>
            <person name="Barry K.W."/>
            <person name="Grigoriev I.V."/>
            <person name="Nagy L.G."/>
            <person name="Hibbett D."/>
            <person name="Henrissat B."/>
            <person name="Matheny P.B."/>
            <person name="Labbe J."/>
            <person name="Martin F.M."/>
        </authorList>
    </citation>
    <scope>NUCLEOTIDE SEQUENCE</scope>
    <source>
        <strain evidence="1">BPL690</strain>
    </source>
</reference>
<gene>
    <name evidence="1" type="ORF">B0F90DRAFT_1753720</name>
</gene>
<organism evidence="1 2">
    <name type="scientific">Multifurca ochricompacta</name>
    <dbReference type="NCBI Taxonomy" id="376703"/>
    <lineage>
        <taxon>Eukaryota</taxon>
        <taxon>Fungi</taxon>
        <taxon>Dikarya</taxon>
        <taxon>Basidiomycota</taxon>
        <taxon>Agaricomycotina</taxon>
        <taxon>Agaricomycetes</taxon>
        <taxon>Russulales</taxon>
        <taxon>Russulaceae</taxon>
        <taxon>Multifurca</taxon>
    </lineage>
</organism>
<accession>A0AAD4QKU7</accession>
<comment type="caution">
    <text evidence="1">The sequence shown here is derived from an EMBL/GenBank/DDBJ whole genome shotgun (WGS) entry which is preliminary data.</text>
</comment>
<keyword evidence="2" id="KW-1185">Reference proteome</keyword>
<evidence type="ECO:0000313" key="2">
    <source>
        <dbReference type="Proteomes" id="UP001203297"/>
    </source>
</evidence>
<evidence type="ECO:0000313" key="1">
    <source>
        <dbReference type="EMBL" id="KAI0294904.1"/>
    </source>
</evidence>
<dbReference type="Proteomes" id="UP001203297">
    <property type="component" value="Unassembled WGS sequence"/>
</dbReference>